<dbReference type="EMBL" id="JAOZYC010000122">
    <property type="protein sequence ID" value="MEB8339625.1"/>
    <property type="molecule type" value="Genomic_DNA"/>
</dbReference>
<evidence type="ECO:0000313" key="2">
    <source>
        <dbReference type="Proteomes" id="UP001354931"/>
    </source>
</evidence>
<accession>A0ABU6F6I7</accession>
<keyword evidence="2" id="KW-1185">Reference proteome</keyword>
<comment type="caution">
    <text evidence="1">The sequence shown here is derived from an EMBL/GenBank/DDBJ whole genome shotgun (WGS) entry which is preliminary data.</text>
</comment>
<proteinExistence type="predicted"/>
<dbReference type="RefSeq" id="WP_326017915.1">
    <property type="nucleotide sequence ID" value="NZ_JAOZYC010000122.1"/>
</dbReference>
<gene>
    <name evidence="1" type="ORF">OKJ99_19225</name>
</gene>
<protein>
    <submittedName>
        <fullName evidence="1">Immunity 50 family protein</fullName>
    </submittedName>
</protein>
<evidence type="ECO:0000313" key="1">
    <source>
        <dbReference type="EMBL" id="MEB8339625.1"/>
    </source>
</evidence>
<sequence>MDLYDSPPELNRCGLYYVHIDERACSVTLGFETSHLPARPHLEWQTKDFNTFQFYLQFDAASQLRVTGWNAPAQKTVLMSGGNDGRLRFSARGPGSLLEFTAGQVEVTRTHTYLASAAP</sequence>
<organism evidence="1 2">
    <name type="scientific">Streptomyces endophyticus</name>
    <dbReference type="NCBI Taxonomy" id="714166"/>
    <lineage>
        <taxon>Bacteria</taxon>
        <taxon>Bacillati</taxon>
        <taxon>Actinomycetota</taxon>
        <taxon>Actinomycetes</taxon>
        <taxon>Kitasatosporales</taxon>
        <taxon>Streptomycetaceae</taxon>
        <taxon>Streptomyces</taxon>
    </lineage>
</organism>
<dbReference type="Proteomes" id="UP001354931">
    <property type="component" value="Unassembled WGS sequence"/>
</dbReference>
<reference evidence="1 2" key="1">
    <citation type="submission" date="2022-10" db="EMBL/GenBank/DDBJ databases">
        <authorList>
            <person name="Xie J."/>
            <person name="Shen N."/>
        </authorList>
    </citation>
    <scope>NUCLEOTIDE SEQUENCE [LARGE SCALE GENOMIC DNA]</scope>
    <source>
        <strain evidence="1 2">YIM65594</strain>
    </source>
</reference>
<dbReference type="InterPro" id="IPR028957">
    <property type="entry name" value="Imm50"/>
</dbReference>
<dbReference type="Pfam" id="PF15594">
    <property type="entry name" value="Imm50"/>
    <property type="match status" value="1"/>
</dbReference>
<name>A0ABU6F6I7_9ACTN</name>